<dbReference type="RefSeq" id="WP_017901343.1">
    <property type="nucleotide sequence ID" value="NZ_CAMRIF010000001.1"/>
</dbReference>
<protein>
    <submittedName>
        <fullName evidence="1">Uncharacterized protein</fullName>
    </submittedName>
</protein>
<reference evidence="1" key="1">
    <citation type="submission" date="2019-03" db="EMBL/GenBank/DDBJ databases">
        <authorList>
            <consortium name="Pathogen Informatics"/>
        </authorList>
    </citation>
    <scope>NUCLEOTIDE SEQUENCE</scope>
    <source>
        <strain evidence="1">5012STDY7626448</strain>
    </source>
</reference>
<evidence type="ECO:0000313" key="1">
    <source>
        <dbReference type="EMBL" id="VGL96140.1"/>
    </source>
</evidence>
<accession>A0A486R5G5</accession>
<proteinExistence type="predicted"/>
<sequence length="123" mass="13939">MSYNEDEKVLDGIDSNTLVAGLETFGGTSRVLEVLCDATNLLVENNKQEVIEVSIDFCDDPLFKNPENLLEDHLVQLGDDYQAYANEETGVYKSHNGEVERDFKSAEELREDIEHHFSTKKGR</sequence>
<organism evidence="1">
    <name type="scientific">Klebsiella pneumoniae</name>
    <dbReference type="NCBI Taxonomy" id="573"/>
    <lineage>
        <taxon>Bacteria</taxon>
        <taxon>Pseudomonadati</taxon>
        <taxon>Pseudomonadota</taxon>
        <taxon>Gammaproteobacteria</taxon>
        <taxon>Enterobacterales</taxon>
        <taxon>Enterobacteriaceae</taxon>
        <taxon>Klebsiella/Raoultella group</taxon>
        <taxon>Klebsiella</taxon>
        <taxon>Klebsiella pneumoniae complex</taxon>
    </lineage>
</organism>
<name>A0A486R5G5_KLEPN</name>
<dbReference type="EMBL" id="CAAHCU010000004">
    <property type="protein sequence ID" value="VGL96140.1"/>
    <property type="molecule type" value="Genomic_DNA"/>
</dbReference>
<gene>
    <name evidence="1" type="ORF">SAMEA4873650_03912</name>
</gene>
<dbReference type="AlphaFoldDB" id="A0A486R5G5"/>